<feature type="domain" description="Metallo-beta-lactamase" evidence="2">
    <location>
        <begin position="14"/>
        <end position="252"/>
    </location>
</feature>
<dbReference type="InterPro" id="IPR050698">
    <property type="entry name" value="MBL"/>
</dbReference>
<dbReference type="GO" id="GO:0004521">
    <property type="term" value="F:RNA endonuclease activity"/>
    <property type="evidence" value="ECO:0007669"/>
    <property type="project" value="TreeGrafter"/>
</dbReference>
<dbReference type="Pfam" id="PF07521">
    <property type="entry name" value="RMMBL"/>
    <property type="match status" value="1"/>
</dbReference>
<dbReference type="SUPFAM" id="SSF56281">
    <property type="entry name" value="Metallo-hydrolase/oxidoreductase"/>
    <property type="match status" value="1"/>
</dbReference>
<dbReference type="Gene3D" id="3.60.15.10">
    <property type="entry name" value="Ribonuclease Z/Hydroxyacylglutathione hydrolase-like"/>
    <property type="match status" value="1"/>
</dbReference>
<keyword evidence="1 4" id="KW-0378">Hydrolase</keyword>
<reference evidence="5" key="1">
    <citation type="submission" date="2017-09" db="EMBL/GenBank/DDBJ databases">
        <title>Depth-based differentiation of microbial function through sediment-hosted aquifers and enrichment of novel symbionts in the deep terrestrial subsurface.</title>
        <authorList>
            <person name="Probst A.J."/>
            <person name="Ladd B."/>
            <person name="Jarett J.K."/>
            <person name="Geller-Mcgrath D.E."/>
            <person name="Sieber C.M.K."/>
            <person name="Emerson J.B."/>
            <person name="Anantharaman K."/>
            <person name="Thomas B.C."/>
            <person name="Malmstrom R."/>
            <person name="Stieglmeier M."/>
            <person name="Klingl A."/>
            <person name="Woyke T."/>
            <person name="Ryan C.M."/>
            <person name="Banfield J.F."/>
        </authorList>
    </citation>
    <scope>NUCLEOTIDE SEQUENCE [LARGE SCALE GENOMIC DNA]</scope>
</reference>
<dbReference type="Pfam" id="PF10996">
    <property type="entry name" value="Beta-Casp"/>
    <property type="match status" value="1"/>
</dbReference>
<dbReference type="AlphaFoldDB" id="A0A2M6X0E8"/>
<dbReference type="InterPro" id="IPR036866">
    <property type="entry name" value="RibonucZ/Hydroxyglut_hydro"/>
</dbReference>
<dbReference type="GO" id="GO:0016787">
    <property type="term" value="F:hydrolase activity"/>
    <property type="evidence" value="ECO:0007669"/>
    <property type="project" value="UniProtKB-KW"/>
</dbReference>
<evidence type="ECO:0000256" key="1">
    <source>
        <dbReference type="ARBA" id="ARBA00022801"/>
    </source>
</evidence>
<dbReference type="PANTHER" id="PTHR11203:SF37">
    <property type="entry name" value="INTEGRATOR COMPLEX SUBUNIT 11"/>
    <property type="match status" value="1"/>
</dbReference>
<gene>
    <name evidence="4" type="ORF">COT71_00360</name>
</gene>
<protein>
    <submittedName>
        <fullName evidence="4">MBL fold metallo-hydrolase</fullName>
    </submittedName>
</protein>
<evidence type="ECO:0000313" key="5">
    <source>
        <dbReference type="Proteomes" id="UP000230731"/>
    </source>
</evidence>
<dbReference type="SMART" id="SM00849">
    <property type="entry name" value="Lactamase_B"/>
    <property type="match status" value="1"/>
</dbReference>
<dbReference type="Pfam" id="PF00753">
    <property type="entry name" value="Lactamase_B"/>
    <property type="match status" value="1"/>
</dbReference>
<evidence type="ECO:0000259" key="3">
    <source>
        <dbReference type="SMART" id="SM01027"/>
    </source>
</evidence>
<proteinExistence type="predicted"/>
<dbReference type="PANTHER" id="PTHR11203">
    <property type="entry name" value="CLEAVAGE AND POLYADENYLATION SPECIFICITY FACTOR FAMILY MEMBER"/>
    <property type="match status" value="1"/>
</dbReference>
<comment type="caution">
    <text evidence="4">The sequence shown here is derived from an EMBL/GenBank/DDBJ whole genome shotgun (WGS) entry which is preliminary data.</text>
</comment>
<evidence type="ECO:0000313" key="4">
    <source>
        <dbReference type="EMBL" id="PIT98487.1"/>
    </source>
</evidence>
<feature type="domain" description="Beta-Casp" evidence="3">
    <location>
        <begin position="257"/>
        <end position="383"/>
    </location>
</feature>
<organism evidence="4 5">
    <name type="scientific">Candidatus Andersenbacteria bacterium CG10_big_fil_rev_8_21_14_0_10_54_11</name>
    <dbReference type="NCBI Taxonomy" id="1974485"/>
    <lineage>
        <taxon>Bacteria</taxon>
        <taxon>Candidatus Anderseniibacteriota</taxon>
    </lineage>
</organism>
<dbReference type="Proteomes" id="UP000230731">
    <property type="component" value="Unassembled WGS sequence"/>
</dbReference>
<sequence>MVTLTFYGAAGGVTGSKHLLDTGQARILLDCGTFQGLPDVRARNRGFSFQPDSIDAVILSHAHIDHCGMLPLLVKRGFTGPIYATPATCDVAALMLHDMARIEEYDAAYRRERKLGAPDDREPLFTRDDIPSVLSRFTPVPYARDHGTWQTVGSQVRLKFYDAGHILGSAVSVLEATGRAGTVRLGYSGDLGSPGLPLLHDPEIPDEALDVLLLESTYGHRRHQGLTPMAERLADTVRRVCDRGGKMVVPAFSLGRTQTLVYVLHKLTDSGRIPRFPIFVDSPLATDLTDVYRQHRREYDLESWSDFDGPHHYPLAFKNLNYTESVEESKALNNRRGPFMVISASGMCTAGRVLHHLRHSLADTANAVFITGYQAAGTLGRRLLEGAKSVEIFSDRLPVRAEIQVFNEFSAHADGTQLAAWAEQISGLTQIFLVHGEPVQAAALAQRLSAGRREREVVQSTEGAAFRL</sequence>
<evidence type="ECO:0000259" key="2">
    <source>
        <dbReference type="SMART" id="SM00849"/>
    </source>
</evidence>
<accession>A0A2M6X0E8</accession>
<dbReference type="Gene3D" id="3.40.50.10890">
    <property type="match status" value="1"/>
</dbReference>
<dbReference type="InterPro" id="IPR022712">
    <property type="entry name" value="Beta_Casp"/>
</dbReference>
<dbReference type="EMBL" id="PEZP01000004">
    <property type="protein sequence ID" value="PIT98487.1"/>
    <property type="molecule type" value="Genomic_DNA"/>
</dbReference>
<dbReference type="InterPro" id="IPR011108">
    <property type="entry name" value="RMMBL"/>
</dbReference>
<dbReference type="InterPro" id="IPR001279">
    <property type="entry name" value="Metallo-B-lactamas"/>
</dbReference>
<dbReference type="SMART" id="SM01027">
    <property type="entry name" value="Beta-Casp"/>
    <property type="match status" value="1"/>
</dbReference>
<name>A0A2M6X0E8_9BACT</name>
<dbReference type="CDD" id="cd16295">
    <property type="entry name" value="TTHA0252-CPSF-like_MBL-fold"/>
    <property type="match status" value="1"/>
</dbReference>